<dbReference type="SUPFAM" id="SSF53098">
    <property type="entry name" value="Ribonuclease H-like"/>
    <property type="match status" value="1"/>
</dbReference>
<reference evidence="1 2" key="1">
    <citation type="submission" date="2024-04" db="EMBL/GenBank/DDBJ databases">
        <authorList>
            <person name="Rising A."/>
            <person name="Reimegard J."/>
            <person name="Sonavane S."/>
            <person name="Akerstrom W."/>
            <person name="Nylinder S."/>
            <person name="Hedman E."/>
            <person name="Kallberg Y."/>
        </authorList>
    </citation>
    <scope>NUCLEOTIDE SEQUENCE [LARGE SCALE GENOMIC DNA]</scope>
</reference>
<evidence type="ECO:0008006" key="3">
    <source>
        <dbReference type="Google" id="ProtNLM"/>
    </source>
</evidence>
<name>A0AAV2BI05_9ARAC</name>
<dbReference type="InterPro" id="IPR036397">
    <property type="entry name" value="RNaseH_sf"/>
</dbReference>
<protein>
    <recommendedName>
        <fullName evidence="3">RNase H type-1 domain-containing protein</fullName>
    </recommendedName>
</protein>
<comment type="caution">
    <text evidence="1">The sequence shown here is derived from an EMBL/GenBank/DDBJ whole genome shotgun (WGS) entry which is preliminary data.</text>
</comment>
<keyword evidence="2" id="KW-1185">Reference proteome</keyword>
<dbReference type="EMBL" id="CAXIEN010000382">
    <property type="protein sequence ID" value="CAL1295855.1"/>
    <property type="molecule type" value="Genomic_DNA"/>
</dbReference>
<evidence type="ECO:0000313" key="1">
    <source>
        <dbReference type="EMBL" id="CAL1295855.1"/>
    </source>
</evidence>
<dbReference type="InterPro" id="IPR012337">
    <property type="entry name" value="RNaseH-like_sf"/>
</dbReference>
<dbReference type="Gene3D" id="3.30.420.10">
    <property type="entry name" value="Ribonuclease H-like superfamily/Ribonuclease H"/>
    <property type="match status" value="1"/>
</dbReference>
<accession>A0AAV2BI05</accession>
<evidence type="ECO:0000313" key="2">
    <source>
        <dbReference type="Proteomes" id="UP001497382"/>
    </source>
</evidence>
<organism evidence="1 2">
    <name type="scientific">Larinioides sclopetarius</name>
    <dbReference type="NCBI Taxonomy" id="280406"/>
    <lineage>
        <taxon>Eukaryota</taxon>
        <taxon>Metazoa</taxon>
        <taxon>Ecdysozoa</taxon>
        <taxon>Arthropoda</taxon>
        <taxon>Chelicerata</taxon>
        <taxon>Arachnida</taxon>
        <taxon>Araneae</taxon>
        <taxon>Araneomorphae</taxon>
        <taxon>Entelegynae</taxon>
        <taxon>Araneoidea</taxon>
        <taxon>Araneidae</taxon>
        <taxon>Larinioides</taxon>
    </lineage>
</organism>
<proteinExistence type="predicted"/>
<dbReference type="AlphaFoldDB" id="A0AAV2BI05"/>
<dbReference type="GO" id="GO:0003676">
    <property type="term" value="F:nucleic acid binding"/>
    <property type="evidence" value="ECO:0007669"/>
    <property type="project" value="InterPro"/>
</dbReference>
<sequence length="172" mass="18657">MASTTKQQNAPRVAVAEKRKLLAIASFEVYGNQLAARGSIEWKSTCSTKDLTYVQEPSFPISPPPKAIINLNLLQPCMKKEPAAVIKEKGLHTIRELSNSTHNMAIAFTDGSSDSSLDRGGAGVFLSYANGKSESHKISVGKIASNYTCELVAIKEALNLYHYKDIQNSNGL</sequence>
<dbReference type="Proteomes" id="UP001497382">
    <property type="component" value="Unassembled WGS sequence"/>
</dbReference>
<gene>
    <name evidence="1" type="ORF">LARSCL_LOCUS19517</name>
</gene>